<dbReference type="AlphaFoldDB" id="A0AAV7QMK8"/>
<feature type="region of interest" description="Disordered" evidence="1">
    <location>
        <begin position="98"/>
        <end position="179"/>
    </location>
</feature>
<reference evidence="2" key="1">
    <citation type="journal article" date="2022" name="bioRxiv">
        <title>Sequencing and chromosome-scale assembly of the giantPleurodeles waltlgenome.</title>
        <authorList>
            <person name="Brown T."/>
            <person name="Elewa A."/>
            <person name="Iarovenko S."/>
            <person name="Subramanian E."/>
            <person name="Araus A.J."/>
            <person name="Petzold A."/>
            <person name="Susuki M."/>
            <person name="Suzuki K.-i.T."/>
            <person name="Hayashi T."/>
            <person name="Toyoda A."/>
            <person name="Oliveira C."/>
            <person name="Osipova E."/>
            <person name="Leigh N.D."/>
            <person name="Simon A."/>
            <person name="Yun M.H."/>
        </authorList>
    </citation>
    <scope>NUCLEOTIDE SEQUENCE</scope>
    <source>
        <strain evidence="2">20211129_DDA</strain>
        <tissue evidence="2">Liver</tissue>
    </source>
</reference>
<keyword evidence="3" id="KW-1185">Reference proteome</keyword>
<evidence type="ECO:0000256" key="1">
    <source>
        <dbReference type="SAM" id="MobiDB-lite"/>
    </source>
</evidence>
<feature type="compositionally biased region" description="Polar residues" evidence="1">
    <location>
        <begin position="158"/>
        <end position="179"/>
    </location>
</feature>
<dbReference type="Proteomes" id="UP001066276">
    <property type="component" value="Chromosome 6"/>
</dbReference>
<feature type="compositionally biased region" description="Basic and acidic residues" evidence="1">
    <location>
        <begin position="117"/>
        <end position="157"/>
    </location>
</feature>
<accession>A0AAV7QMK8</accession>
<comment type="caution">
    <text evidence="2">The sequence shown here is derived from an EMBL/GenBank/DDBJ whole genome shotgun (WGS) entry which is preliminary data.</text>
</comment>
<protein>
    <submittedName>
        <fullName evidence="2">Uncharacterized protein</fullName>
    </submittedName>
</protein>
<feature type="compositionally biased region" description="Acidic residues" evidence="1">
    <location>
        <begin position="106"/>
        <end position="116"/>
    </location>
</feature>
<sequence length="179" mass="20299">MVLSTSESTSARKTRKGKCQELGDNDPANEARDGSFINNTECHKLTTDSGAPYLQSFQEGQVKPSATWEQDSVPFRFWEWRSELNSSDWLLEQEKNIHGPFKSSDDSEEVENQGMEEELKRVAKDVEDRNREEQSSRECKEEDAIDKGDPKCQEATRETSCPPRSQGNVSYRGTQLSLG</sequence>
<name>A0AAV7QMK8_PLEWA</name>
<dbReference type="EMBL" id="JANPWB010000010">
    <property type="protein sequence ID" value="KAJ1140964.1"/>
    <property type="molecule type" value="Genomic_DNA"/>
</dbReference>
<feature type="compositionally biased region" description="Polar residues" evidence="1">
    <location>
        <begin position="1"/>
        <end position="11"/>
    </location>
</feature>
<feature type="region of interest" description="Disordered" evidence="1">
    <location>
        <begin position="1"/>
        <end position="35"/>
    </location>
</feature>
<evidence type="ECO:0000313" key="3">
    <source>
        <dbReference type="Proteomes" id="UP001066276"/>
    </source>
</evidence>
<proteinExistence type="predicted"/>
<gene>
    <name evidence="2" type="ORF">NDU88_007301</name>
</gene>
<organism evidence="2 3">
    <name type="scientific">Pleurodeles waltl</name>
    <name type="common">Iberian ribbed newt</name>
    <dbReference type="NCBI Taxonomy" id="8319"/>
    <lineage>
        <taxon>Eukaryota</taxon>
        <taxon>Metazoa</taxon>
        <taxon>Chordata</taxon>
        <taxon>Craniata</taxon>
        <taxon>Vertebrata</taxon>
        <taxon>Euteleostomi</taxon>
        <taxon>Amphibia</taxon>
        <taxon>Batrachia</taxon>
        <taxon>Caudata</taxon>
        <taxon>Salamandroidea</taxon>
        <taxon>Salamandridae</taxon>
        <taxon>Pleurodelinae</taxon>
        <taxon>Pleurodeles</taxon>
    </lineage>
</organism>
<evidence type="ECO:0000313" key="2">
    <source>
        <dbReference type="EMBL" id="KAJ1140964.1"/>
    </source>
</evidence>